<evidence type="ECO:0000313" key="3">
    <source>
        <dbReference type="Proteomes" id="UP000271227"/>
    </source>
</evidence>
<evidence type="ECO:0000313" key="2">
    <source>
        <dbReference type="EMBL" id="RMB02863.1"/>
    </source>
</evidence>
<evidence type="ECO:0000256" key="1">
    <source>
        <dbReference type="SAM" id="Phobius"/>
    </source>
</evidence>
<keyword evidence="1" id="KW-1133">Transmembrane helix</keyword>
<proteinExistence type="predicted"/>
<dbReference type="InParanoid" id="A0A3M0CHZ6"/>
<accession>A0A3M0CHZ6</accession>
<gene>
    <name evidence="2" type="ORF">BXY39_3215</name>
</gene>
<feature type="transmembrane region" description="Helical" evidence="1">
    <location>
        <begin position="94"/>
        <end position="112"/>
    </location>
</feature>
<dbReference type="AlphaFoldDB" id="A0A3M0CHZ6"/>
<feature type="transmembrane region" description="Helical" evidence="1">
    <location>
        <begin position="118"/>
        <end position="140"/>
    </location>
</feature>
<keyword evidence="3" id="KW-1185">Reference proteome</keyword>
<name>A0A3M0CHZ6_9PROT</name>
<dbReference type="EMBL" id="REFR01000014">
    <property type="protein sequence ID" value="RMB02863.1"/>
    <property type="molecule type" value="Genomic_DNA"/>
</dbReference>
<reference evidence="2 3" key="1">
    <citation type="submission" date="2018-10" db="EMBL/GenBank/DDBJ databases">
        <title>Genomic Encyclopedia of Archaeal and Bacterial Type Strains, Phase II (KMG-II): from individual species to whole genera.</title>
        <authorList>
            <person name="Goeker M."/>
        </authorList>
    </citation>
    <scope>NUCLEOTIDE SEQUENCE [LARGE SCALE GENOMIC DNA]</scope>
    <source>
        <strain evidence="2 3">DSM 25217</strain>
    </source>
</reference>
<protein>
    <submittedName>
        <fullName evidence="2">Cobalamin biosynthesis protein CobD/CbiB</fullName>
    </submittedName>
</protein>
<comment type="caution">
    <text evidence="2">The sequence shown here is derived from an EMBL/GenBank/DDBJ whole genome shotgun (WGS) entry which is preliminary data.</text>
</comment>
<feature type="transmembrane region" description="Helical" evidence="1">
    <location>
        <begin position="359"/>
        <end position="382"/>
    </location>
</feature>
<organism evidence="2 3">
    <name type="scientific">Eilatimonas milleporae</name>
    <dbReference type="NCBI Taxonomy" id="911205"/>
    <lineage>
        <taxon>Bacteria</taxon>
        <taxon>Pseudomonadati</taxon>
        <taxon>Pseudomonadota</taxon>
        <taxon>Alphaproteobacteria</taxon>
        <taxon>Kordiimonadales</taxon>
        <taxon>Kordiimonadaceae</taxon>
        <taxon>Eilatimonas</taxon>
    </lineage>
</organism>
<dbReference type="Proteomes" id="UP000271227">
    <property type="component" value="Unassembled WGS sequence"/>
</dbReference>
<keyword evidence="1" id="KW-0472">Membrane</keyword>
<feature type="transmembrane region" description="Helical" evidence="1">
    <location>
        <begin position="39"/>
        <end position="57"/>
    </location>
</feature>
<dbReference type="RefSeq" id="WP_121939855.1">
    <property type="nucleotide sequence ID" value="NZ_REFR01000014.1"/>
</dbReference>
<keyword evidence="1" id="KW-0812">Transmembrane</keyword>
<feature type="transmembrane region" description="Helical" evidence="1">
    <location>
        <begin position="245"/>
        <end position="275"/>
    </location>
</feature>
<feature type="transmembrane region" description="Helical" evidence="1">
    <location>
        <begin position="205"/>
        <end position="225"/>
    </location>
</feature>
<sequence length="384" mass="40644">MAVPWFFPMLSLAGASPDLAGDVPVTFLATSLTVSETPLSIRLGLIVLAVLVDALLCNRKLVNRITSPDSLFYGALHWLSGRLNRAERSPVTRFVRGLLLLVIFIPAAYWVGSLLDEVLLGPTVGLAGGALALMIAILCFGQRASWDLANDIAQAVNMTNNRAQTAYPRPDLPQNGGIADAQRRDPFHTGRLTVERMALRFSDGLITNALLFALGGFALLLAYRLAAMQVAIAVPTGLARPDSPYFMPAVILQESIGMIGSLVGSAFLILALLFIPGTSAARAVRAFGTAVTARTSGYRPDHACLYSRRLPLTVMAYGLGLSFQIATGAGSDSAAKGLDNWIGDETARARLTAADIRRAIAVAFTANLLALLALVAAMAALLTP</sequence>